<evidence type="ECO:0000313" key="2">
    <source>
        <dbReference type="Proteomes" id="UP000805193"/>
    </source>
</evidence>
<dbReference type="Proteomes" id="UP000805193">
    <property type="component" value="Unassembled WGS sequence"/>
</dbReference>
<name>A0AC60QRG6_IXOPE</name>
<accession>A0AC60QRG6</accession>
<evidence type="ECO:0000313" key="1">
    <source>
        <dbReference type="EMBL" id="KAG0437981.1"/>
    </source>
</evidence>
<proteinExistence type="predicted"/>
<keyword evidence="2" id="KW-1185">Reference proteome</keyword>
<reference evidence="1 2" key="1">
    <citation type="journal article" date="2020" name="Cell">
        <title>Large-Scale Comparative Analyses of Tick Genomes Elucidate Their Genetic Diversity and Vector Capacities.</title>
        <authorList>
            <consortium name="Tick Genome and Microbiome Consortium (TIGMIC)"/>
            <person name="Jia N."/>
            <person name="Wang J."/>
            <person name="Shi W."/>
            <person name="Du L."/>
            <person name="Sun Y."/>
            <person name="Zhan W."/>
            <person name="Jiang J.F."/>
            <person name="Wang Q."/>
            <person name="Zhang B."/>
            <person name="Ji P."/>
            <person name="Bell-Sakyi L."/>
            <person name="Cui X.M."/>
            <person name="Yuan T.T."/>
            <person name="Jiang B.G."/>
            <person name="Yang W.F."/>
            <person name="Lam T.T."/>
            <person name="Chang Q.C."/>
            <person name="Ding S.J."/>
            <person name="Wang X.J."/>
            <person name="Zhu J.G."/>
            <person name="Ruan X.D."/>
            <person name="Zhao L."/>
            <person name="Wei J.T."/>
            <person name="Ye R.Z."/>
            <person name="Que T.C."/>
            <person name="Du C.H."/>
            <person name="Zhou Y.H."/>
            <person name="Cheng J.X."/>
            <person name="Dai P.F."/>
            <person name="Guo W.B."/>
            <person name="Han X.H."/>
            <person name="Huang E.J."/>
            <person name="Li L.F."/>
            <person name="Wei W."/>
            <person name="Gao Y.C."/>
            <person name="Liu J.Z."/>
            <person name="Shao H.Z."/>
            <person name="Wang X."/>
            <person name="Wang C.C."/>
            <person name="Yang T.C."/>
            <person name="Huo Q.B."/>
            <person name="Li W."/>
            <person name="Chen H.Y."/>
            <person name="Chen S.E."/>
            <person name="Zhou L.G."/>
            <person name="Ni X.B."/>
            <person name="Tian J.H."/>
            <person name="Sheng Y."/>
            <person name="Liu T."/>
            <person name="Pan Y.S."/>
            <person name="Xia L.Y."/>
            <person name="Li J."/>
            <person name="Zhao F."/>
            <person name="Cao W.C."/>
        </authorList>
    </citation>
    <scope>NUCLEOTIDE SEQUENCE [LARGE SCALE GENOMIC DNA]</scope>
    <source>
        <strain evidence="1">Iper-2018</strain>
    </source>
</reference>
<protein>
    <submittedName>
        <fullName evidence="1">Uncharacterized protein</fullName>
    </submittedName>
</protein>
<gene>
    <name evidence="1" type="ORF">HPB47_017202</name>
</gene>
<sequence>MQQEMKLQNILYSPYKRSTTMRGLVGVAPNGVVTYVSKLYPGSNTDKDIVKDCGVLKQLVPGDLLLADKGFLIRALLPPGVSLNIPPFLSTPQFTPQQVLMTKLIARAHVHVERAIGRIKGYTILEYIPVTFFSIASKVWEVCAALTNFQNPLLKEVEQFYRPKN</sequence>
<comment type="caution">
    <text evidence="1">The sequence shown here is derived from an EMBL/GenBank/DDBJ whole genome shotgun (WGS) entry which is preliminary data.</text>
</comment>
<dbReference type="EMBL" id="JABSTQ010006075">
    <property type="protein sequence ID" value="KAG0437981.1"/>
    <property type="molecule type" value="Genomic_DNA"/>
</dbReference>
<organism evidence="1 2">
    <name type="scientific">Ixodes persulcatus</name>
    <name type="common">Taiga tick</name>
    <dbReference type="NCBI Taxonomy" id="34615"/>
    <lineage>
        <taxon>Eukaryota</taxon>
        <taxon>Metazoa</taxon>
        <taxon>Ecdysozoa</taxon>
        <taxon>Arthropoda</taxon>
        <taxon>Chelicerata</taxon>
        <taxon>Arachnida</taxon>
        <taxon>Acari</taxon>
        <taxon>Parasitiformes</taxon>
        <taxon>Ixodida</taxon>
        <taxon>Ixodoidea</taxon>
        <taxon>Ixodidae</taxon>
        <taxon>Ixodinae</taxon>
        <taxon>Ixodes</taxon>
    </lineage>
</organism>